<evidence type="ECO:0000259" key="2">
    <source>
        <dbReference type="PROSITE" id="PS50937"/>
    </source>
</evidence>
<proteinExistence type="predicted"/>
<evidence type="ECO:0000313" key="4">
    <source>
        <dbReference type="Proteomes" id="UP000195787"/>
    </source>
</evidence>
<dbReference type="GO" id="GO:0003677">
    <property type="term" value="F:DNA binding"/>
    <property type="evidence" value="ECO:0007669"/>
    <property type="project" value="UniProtKB-KW"/>
</dbReference>
<dbReference type="GeneID" id="303173392"/>
<dbReference type="SUPFAM" id="SSF55136">
    <property type="entry name" value="Probable bacterial effector-binding domain"/>
    <property type="match status" value="1"/>
</dbReference>
<dbReference type="SMART" id="SM00871">
    <property type="entry name" value="AraC_E_bind"/>
    <property type="match status" value="1"/>
</dbReference>
<dbReference type="Gene3D" id="1.10.1660.10">
    <property type="match status" value="1"/>
</dbReference>
<dbReference type="Pfam" id="PF06445">
    <property type="entry name" value="GyrI-like"/>
    <property type="match status" value="1"/>
</dbReference>
<dbReference type="OrthoDB" id="7849865at2"/>
<dbReference type="Pfam" id="PF13411">
    <property type="entry name" value="MerR_1"/>
    <property type="match status" value="1"/>
</dbReference>
<dbReference type="InterPro" id="IPR009061">
    <property type="entry name" value="DNA-bd_dom_put_sf"/>
</dbReference>
<dbReference type="InterPro" id="IPR000551">
    <property type="entry name" value="MerR-type_HTH_dom"/>
</dbReference>
<protein>
    <submittedName>
        <fullName evidence="3">Transcriptional regulator, MerR family</fullName>
    </submittedName>
</protein>
<keyword evidence="4" id="KW-1185">Reference proteome</keyword>
<dbReference type="AlphaFoldDB" id="A0A1R4G6S4"/>
<sequence length="270" mass="29395">MLSIGAFAQLGQVTPRMLRHWHAEGLLVPAETDSASGYRAYDPSQLERLHRIVALRQLGMGLTEITLLLQHGIDSHQIASVLASRRLEIECDHRISQARLTDVERRLVQLREEHTMSPIEIIQKPLPALRLAAKSTKLAGRHEVSEYVGPTFDSIAAVIGHVKGALDTPVVQYDMVDDGLEVTVGYACSAAPNAAFDIVELPAVEIAVCGVHLGEMSGIAASWQAIHEEIAARRMSPTGPCRELYVRAESDDQADWVTELQQPVTSGAAG</sequence>
<dbReference type="InterPro" id="IPR010499">
    <property type="entry name" value="AraC_E-bd"/>
</dbReference>
<evidence type="ECO:0000256" key="1">
    <source>
        <dbReference type="ARBA" id="ARBA00023125"/>
    </source>
</evidence>
<dbReference type="PANTHER" id="PTHR30204:SF97">
    <property type="entry name" value="MERR FAMILY REGULATORY PROTEIN"/>
    <property type="match status" value="1"/>
</dbReference>
<organism evidence="3 4">
    <name type="scientific">Agrococcus casei LMG 22410</name>
    <dbReference type="NCBI Taxonomy" id="1255656"/>
    <lineage>
        <taxon>Bacteria</taxon>
        <taxon>Bacillati</taxon>
        <taxon>Actinomycetota</taxon>
        <taxon>Actinomycetes</taxon>
        <taxon>Micrococcales</taxon>
        <taxon>Microbacteriaceae</taxon>
        <taxon>Agrococcus</taxon>
    </lineage>
</organism>
<dbReference type="Gene3D" id="3.20.80.10">
    <property type="entry name" value="Regulatory factor, effector binding domain"/>
    <property type="match status" value="1"/>
</dbReference>
<dbReference type="PANTHER" id="PTHR30204">
    <property type="entry name" value="REDOX-CYCLING DRUG-SENSING TRANSCRIPTIONAL ACTIVATOR SOXR"/>
    <property type="match status" value="1"/>
</dbReference>
<dbReference type="InterPro" id="IPR047057">
    <property type="entry name" value="MerR_fam"/>
</dbReference>
<dbReference type="SUPFAM" id="SSF46955">
    <property type="entry name" value="Putative DNA-binding domain"/>
    <property type="match status" value="1"/>
</dbReference>
<accession>A0A1R4G6S4</accession>
<evidence type="ECO:0000313" key="3">
    <source>
        <dbReference type="EMBL" id="SJM63712.1"/>
    </source>
</evidence>
<dbReference type="SMART" id="SM00422">
    <property type="entry name" value="HTH_MERR"/>
    <property type="match status" value="1"/>
</dbReference>
<dbReference type="InterPro" id="IPR011256">
    <property type="entry name" value="Reg_factor_effector_dom_sf"/>
</dbReference>
<dbReference type="Proteomes" id="UP000195787">
    <property type="component" value="Unassembled WGS sequence"/>
</dbReference>
<dbReference type="GO" id="GO:0003700">
    <property type="term" value="F:DNA-binding transcription factor activity"/>
    <property type="evidence" value="ECO:0007669"/>
    <property type="project" value="InterPro"/>
</dbReference>
<reference evidence="3 4" key="1">
    <citation type="submission" date="2017-02" db="EMBL/GenBank/DDBJ databases">
        <authorList>
            <person name="Peterson S.W."/>
        </authorList>
    </citation>
    <scope>NUCLEOTIDE SEQUENCE [LARGE SCALE GENOMIC DNA]</scope>
    <source>
        <strain evidence="3 4">LMG 22410</strain>
    </source>
</reference>
<dbReference type="RefSeq" id="WP_086992255.1">
    <property type="nucleotide sequence ID" value="NZ_FUHU01000038.1"/>
</dbReference>
<dbReference type="CDD" id="cd01107">
    <property type="entry name" value="HTH_BmrR"/>
    <property type="match status" value="1"/>
</dbReference>
<dbReference type="InterPro" id="IPR029442">
    <property type="entry name" value="GyrI-like"/>
</dbReference>
<gene>
    <name evidence="3" type="ORF">CZ674_09220</name>
</gene>
<feature type="domain" description="HTH merR-type" evidence="2">
    <location>
        <begin position="1"/>
        <end position="71"/>
    </location>
</feature>
<keyword evidence="1" id="KW-0238">DNA-binding</keyword>
<dbReference type="EMBL" id="FUHU01000038">
    <property type="protein sequence ID" value="SJM63712.1"/>
    <property type="molecule type" value="Genomic_DNA"/>
</dbReference>
<dbReference type="PROSITE" id="PS50937">
    <property type="entry name" value="HTH_MERR_2"/>
    <property type="match status" value="1"/>
</dbReference>
<name>A0A1R4G6S4_9MICO</name>